<protein>
    <submittedName>
        <fullName evidence="1">Uncharacterized protein</fullName>
    </submittedName>
</protein>
<dbReference type="RefSeq" id="WP_022288254.1">
    <property type="nucleotide sequence ID" value="NZ_JAOQJZ010000009.1"/>
</dbReference>
<sequence>MKYKVIDISEEDYGCEGIPEDSELMCSVLIESSDGTQKWLKIADRYLRENDIDIGSVITAD</sequence>
<organism evidence="1 2">
    <name type="scientific">Hominimerdicola aceti</name>
    <dbReference type="NCBI Taxonomy" id="2981726"/>
    <lineage>
        <taxon>Bacteria</taxon>
        <taxon>Bacillati</taxon>
        <taxon>Bacillota</taxon>
        <taxon>Clostridia</taxon>
        <taxon>Eubacteriales</taxon>
        <taxon>Oscillospiraceae</taxon>
        <taxon>Hominimerdicola</taxon>
    </lineage>
</organism>
<evidence type="ECO:0000313" key="2">
    <source>
        <dbReference type="Proteomes" id="UP001208131"/>
    </source>
</evidence>
<name>A0AAE3IH14_9FIRM</name>
<keyword evidence="2" id="KW-1185">Reference proteome</keyword>
<dbReference type="EMBL" id="JAOQJZ010000009">
    <property type="protein sequence ID" value="MCU6706121.1"/>
    <property type="molecule type" value="Genomic_DNA"/>
</dbReference>
<comment type="caution">
    <text evidence="1">The sequence shown here is derived from an EMBL/GenBank/DDBJ whole genome shotgun (WGS) entry which is preliminary data.</text>
</comment>
<accession>A0AAE3IH14</accession>
<dbReference type="AlphaFoldDB" id="A0AAE3IH14"/>
<evidence type="ECO:0000313" key="1">
    <source>
        <dbReference type="EMBL" id="MCU6706121.1"/>
    </source>
</evidence>
<dbReference type="Proteomes" id="UP001208131">
    <property type="component" value="Unassembled WGS sequence"/>
</dbReference>
<reference evidence="1 2" key="1">
    <citation type="journal article" date="2021" name="ISME Commun">
        <title>Automated analysis of genomic sequences facilitates high-throughput and comprehensive description of bacteria.</title>
        <authorList>
            <person name="Hitch T.C.A."/>
        </authorList>
    </citation>
    <scope>NUCLEOTIDE SEQUENCE [LARGE SCALE GENOMIC DNA]</scope>
    <source>
        <strain evidence="1 2">Sanger_31</strain>
    </source>
</reference>
<proteinExistence type="predicted"/>
<gene>
    <name evidence="1" type="ORF">OCV57_09320</name>
</gene>